<evidence type="ECO:0008006" key="4">
    <source>
        <dbReference type="Google" id="ProtNLM"/>
    </source>
</evidence>
<feature type="transmembrane region" description="Helical" evidence="1">
    <location>
        <begin position="12"/>
        <end position="33"/>
    </location>
</feature>
<dbReference type="AlphaFoldDB" id="A0A1Y1YQE0"/>
<dbReference type="OrthoDB" id="10259680at2759"/>
<dbReference type="EMBL" id="MCFA01000186">
    <property type="protein sequence ID" value="ORY00248.1"/>
    <property type="molecule type" value="Genomic_DNA"/>
</dbReference>
<evidence type="ECO:0000313" key="2">
    <source>
        <dbReference type="EMBL" id="ORY00248.1"/>
    </source>
</evidence>
<comment type="caution">
    <text evidence="2">The sequence shown here is derived from an EMBL/GenBank/DDBJ whole genome shotgun (WGS) entry which is preliminary data.</text>
</comment>
<keyword evidence="1" id="KW-1133">Transmembrane helix</keyword>
<accession>A0A1Y1YQE0</accession>
<keyword evidence="3" id="KW-1185">Reference proteome</keyword>
<sequence length="155" mass="17755">MPPRRPQPRRPITAATMLGFSMLILPTFSIARLSSKTGTIAPILYTGAISTLTFVMYGYDKMQARNLEWRVKEATLHFLELLGGWPGALIGQHYFQHKTKKASFQVVFWVIVLGWQLVWWAIYEDAEGVMALLKEMGKQEVKTRGRRGGRRAKWT</sequence>
<protein>
    <recommendedName>
        <fullName evidence="4">DUF1294-domain-containing protein</fullName>
    </recommendedName>
</protein>
<dbReference type="Proteomes" id="UP000193144">
    <property type="component" value="Unassembled WGS sequence"/>
</dbReference>
<feature type="transmembrane region" description="Helical" evidence="1">
    <location>
        <begin position="39"/>
        <end position="59"/>
    </location>
</feature>
<evidence type="ECO:0000256" key="1">
    <source>
        <dbReference type="SAM" id="Phobius"/>
    </source>
</evidence>
<dbReference type="InterPro" id="IPR010718">
    <property type="entry name" value="DUF1294"/>
</dbReference>
<organism evidence="2 3">
    <name type="scientific">Clohesyomyces aquaticus</name>
    <dbReference type="NCBI Taxonomy" id="1231657"/>
    <lineage>
        <taxon>Eukaryota</taxon>
        <taxon>Fungi</taxon>
        <taxon>Dikarya</taxon>
        <taxon>Ascomycota</taxon>
        <taxon>Pezizomycotina</taxon>
        <taxon>Dothideomycetes</taxon>
        <taxon>Pleosporomycetidae</taxon>
        <taxon>Pleosporales</taxon>
        <taxon>Lindgomycetaceae</taxon>
        <taxon>Clohesyomyces</taxon>
    </lineage>
</organism>
<proteinExistence type="predicted"/>
<keyword evidence="1" id="KW-0472">Membrane</keyword>
<evidence type="ECO:0000313" key="3">
    <source>
        <dbReference type="Proteomes" id="UP000193144"/>
    </source>
</evidence>
<dbReference type="Pfam" id="PF06961">
    <property type="entry name" value="DUF1294"/>
    <property type="match status" value="1"/>
</dbReference>
<feature type="transmembrane region" description="Helical" evidence="1">
    <location>
        <begin position="102"/>
        <end position="122"/>
    </location>
</feature>
<keyword evidence="1" id="KW-0812">Transmembrane</keyword>
<name>A0A1Y1YQE0_9PLEO</name>
<reference evidence="2 3" key="1">
    <citation type="submission" date="2016-07" db="EMBL/GenBank/DDBJ databases">
        <title>Pervasive Adenine N6-methylation of Active Genes in Fungi.</title>
        <authorList>
            <consortium name="DOE Joint Genome Institute"/>
            <person name="Mondo S.J."/>
            <person name="Dannebaum R.O."/>
            <person name="Kuo R.C."/>
            <person name="Labutti K."/>
            <person name="Haridas S."/>
            <person name="Kuo A."/>
            <person name="Salamov A."/>
            <person name="Ahrendt S.R."/>
            <person name="Lipzen A."/>
            <person name="Sullivan W."/>
            <person name="Andreopoulos W.B."/>
            <person name="Clum A."/>
            <person name="Lindquist E."/>
            <person name="Daum C."/>
            <person name="Ramamoorthy G.K."/>
            <person name="Gryganskyi A."/>
            <person name="Culley D."/>
            <person name="Magnuson J.K."/>
            <person name="James T.Y."/>
            <person name="O'Malley M.A."/>
            <person name="Stajich J.E."/>
            <person name="Spatafora J.W."/>
            <person name="Visel A."/>
            <person name="Grigoriev I.V."/>
        </authorList>
    </citation>
    <scope>NUCLEOTIDE SEQUENCE [LARGE SCALE GENOMIC DNA]</scope>
    <source>
        <strain evidence="2 3">CBS 115471</strain>
    </source>
</reference>
<gene>
    <name evidence="2" type="ORF">BCR34DRAFT_115782</name>
</gene>